<dbReference type="SUPFAM" id="SSF52096">
    <property type="entry name" value="ClpP/crotonase"/>
    <property type="match status" value="1"/>
</dbReference>
<dbReference type="Gene3D" id="2.30.42.10">
    <property type="match status" value="1"/>
</dbReference>
<keyword evidence="3" id="KW-0614">Plasmid</keyword>
<geneLocation type="plasmid" evidence="4"/>
<keyword evidence="3" id="KW-0645">Protease</keyword>
<proteinExistence type="predicted"/>
<dbReference type="AlphaFoldDB" id="A0A0P0RPI4"/>
<dbReference type="CDD" id="cd06782">
    <property type="entry name" value="cpPDZ_CPP-like"/>
    <property type="match status" value="1"/>
</dbReference>
<evidence type="ECO:0000313" key="3">
    <source>
        <dbReference type="EMBL" id="ALL70959.1"/>
    </source>
</evidence>
<dbReference type="SMART" id="SM00245">
    <property type="entry name" value="TSPc"/>
    <property type="match status" value="1"/>
</dbReference>
<dbReference type="GO" id="GO:0004252">
    <property type="term" value="F:serine-type endopeptidase activity"/>
    <property type="evidence" value="ECO:0007669"/>
    <property type="project" value="UniProtKB-EC"/>
</dbReference>
<dbReference type="Proteomes" id="UP000019146">
    <property type="component" value="Plasmid unnamed"/>
</dbReference>
<dbReference type="EC" id="3.4.21.102" evidence="3"/>
<name>A0A0P0RPI4_9BURK</name>
<keyword evidence="3" id="KW-0378">Hydrolase</keyword>
<feature type="domain" description="Tail specific protease" evidence="2">
    <location>
        <begin position="165"/>
        <end position="360"/>
    </location>
</feature>
<dbReference type="GO" id="GO:0006508">
    <property type="term" value="P:proteolysis"/>
    <property type="evidence" value="ECO:0007669"/>
    <property type="project" value="UniProtKB-KW"/>
</dbReference>
<accession>A0A0P0RPI4</accession>
<dbReference type="InterPro" id="IPR036034">
    <property type="entry name" value="PDZ_sf"/>
</dbReference>
<dbReference type="Pfam" id="PF03572">
    <property type="entry name" value="Peptidase_S41"/>
    <property type="match status" value="1"/>
</dbReference>
<dbReference type="PANTHER" id="PTHR32060">
    <property type="entry name" value="TAIL-SPECIFIC PROTEASE"/>
    <property type="match status" value="1"/>
</dbReference>
<protein>
    <submittedName>
        <fullName evidence="3">Carboxyl-terminal protease</fullName>
        <ecNumber evidence="3">3.4.21.102</ecNumber>
    </submittedName>
</protein>
<organism evidence="3 4">
    <name type="scientific">Paraburkholderia caribensis MBA4</name>
    <dbReference type="NCBI Taxonomy" id="1323664"/>
    <lineage>
        <taxon>Bacteria</taxon>
        <taxon>Pseudomonadati</taxon>
        <taxon>Pseudomonadota</taxon>
        <taxon>Betaproteobacteria</taxon>
        <taxon>Burkholderiales</taxon>
        <taxon>Burkholderiaceae</taxon>
        <taxon>Paraburkholderia</taxon>
    </lineage>
</organism>
<dbReference type="Pfam" id="PF17820">
    <property type="entry name" value="PDZ_6"/>
    <property type="match status" value="1"/>
</dbReference>
<gene>
    <name evidence="3" type="ORF">K788_0006937</name>
</gene>
<dbReference type="InterPro" id="IPR001478">
    <property type="entry name" value="PDZ"/>
</dbReference>
<dbReference type="KEGG" id="bcai:K788_0006937"/>
<evidence type="ECO:0000259" key="2">
    <source>
        <dbReference type="SMART" id="SM00245"/>
    </source>
</evidence>
<dbReference type="SMART" id="SM00228">
    <property type="entry name" value="PDZ"/>
    <property type="match status" value="1"/>
</dbReference>
<dbReference type="InterPro" id="IPR029045">
    <property type="entry name" value="ClpP/crotonase-like_dom_sf"/>
</dbReference>
<dbReference type="EMBL" id="CP012748">
    <property type="protein sequence ID" value="ALL70959.1"/>
    <property type="molecule type" value="Genomic_DNA"/>
</dbReference>
<evidence type="ECO:0000259" key="1">
    <source>
        <dbReference type="SMART" id="SM00228"/>
    </source>
</evidence>
<feature type="domain" description="PDZ" evidence="1">
    <location>
        <begin position="103"/>
        <end position="174"/>
    </location>
</feature>
<reference evidence="3 4" key="1">
    <citation type="journal article" date="2014" name="Genome Announc.">
        <title>Draft Genome Sequence of the Haloacid-Degrading Burkholderia caribensis Strain MBA4.</title>
        <authorList>
            <person name="Pan Y."/>
            <person name="Kong K.F."/>
            <person name="Tsang J.S."/>
        </authorList>
    </citation>
    <scope>NUCLEOTIDE SEQUENCE [LARGE SCALE GENOMIC DNA]</scope>
    <source>
        <strain evidence="3 4">MBA4</strain>
        <plasmid evidence="4">Plasmid</plasmid>
    </source>
</reference>
<dbReference type="Gene3D" id="3.90.226.10">
    <property type="entry name" value="2-enoyl-CoA Hydratase, Chain A, domain 1"/>
    <property type="match status" value="1"/>
</dbReference>
<dbReference type="InterPro" id="IPR041489">
    <property type="entry name" value="PDZ_6"/>
</dbReference>
<sequence length="376" mass="39053">MNMTTLLALPFALLLGACDQGHDSPRAGAAPPASSPDALAKAARLNADALGVIAARFLYAPDDPQQVSQDALNAYLSARDPWSGRLTRDEYARYRAVNDSGFGGIGIELERLRTGDTICYPEPRGPAEKAGIRAGEALVSIDGAAVRGKPLALIAALATGREGTAVELVVAGADGAQRTVRVVRAHIDDPGVIESDEGGLHVLKIARFTTSTRSLVAAALKGWDRHKPVVIDLRGCGGGSFFAALDTAMLFLRKGALIVNVTGRGGTHPYASTRTPDPSPHPLFIWQDAHTASAAEVLTGALVDNGLAVSIGEQSAGKGTRQDVVELADGSALILTTGTLSTPRGFAFDHRGLTPVRPLAPSSDTAAYARATLASQ</sequence>
<dbReference type="SUPFAM" id="SSF50156">
    <property type="entry name" value="PDZ domain-like"/>
    <property type="match status" value="1"/>
</dbReference>
<dbReference type="PANTHER" id="PTHR32060:SF22">
    <property type="entry name" value="CARBOXYL-TERMINAL-PROCESSING PEPTIDASE 3, CHLOROPLASTIC"/>
    <property type="match status" value="1"/>
</dbReference>
<dbReference type="Gene3D" id="3.30.750.44">
    <property type="match status" value="1"/>
</dbReference>
<evidence type="ECO:0000313" key="4">
    <source>
        <dbReference type="Proteomes" id="UP000019146"/>
    </source>
</evidence>
<dbReference type="InterPro" id="IPR005151">
    <property type="entry name" value="Tail-specific_protease"/>
</dbReference>